<dbReference type="GO" id="GO:0005524">
    <property type="term" value="F:ATP binding"/>
    <property type="evidence" value="ECO:0007669"/>
    <property type="project" value="UniProtKB-KW"/>
</dbReference>
<dbReference type="InterPro" id="IPR003439">
    <property type="entry name" value="ABC_transporter-like_ATP-bd"/>
</dbReference>
<dbReference type="AlphaFoldDB" id="A0A2Z5TM78"/>
<dbReference type="InterPro" id="IPR017871">
    <property type="entry name" value="ABC_transporter-like_CS"/>
</dbReference>
<dbReference type="RefSeq" id="WP_120171612.1">
    <property type="nucleotide sequence ID" value="NZ_AP018400.1"/>
</dbReference>
<dbReference type="SUPFAM" id="SSF52540">
    <property type="entry name" value="P-loop containing nucleoside triphosphate hydrolases"/>
    <property type="match status" value="2"/>
</dbReference>
<dbReference type="KEGG" id="srq:SR187_4305"/>
<dbReference type="SMART" id="SM00382">
    <property type="entry name" value="AAA"/>
    <property type="match status" value="2"/>
</dbReference>
<gene>
    <name evidence="4" type="ORF">SR187_4305</name>
</gene>
<reference evidence="4 5" key="1">
    <citation type="journal article" date="2018" name="Genome Biol. Evol.">
        <title>Complete Genome Sequence of Streptococcus ruminantium sp. nov. GUT-187T (=DSM 104980T =JCM 31869T), the Type Strain of S. ruminantium, and Comparison with Genome Sequences of Streptococcus suis Strains.</title>
        <authorList>
            <person name="Tohya M."/>
            <person name="Sekizaki T."/>
            <person name="Miyoshi-Akiyama T."/>
        </authorList>
    </citation>
    <scope>NUCLEOTIDE SEQUENCE [LARGE SCALE GENOMIC DNA]</scope>
    <source>
        <strain evidence="4 5">GUT187T</strain>
    </source>
</reference>
<evidence type="ECO:0000313" key="5">
    <source>
        <dbReference type="Proteomes" id="UP000269331"/>
    </source>
</evidence>
<dbReference type="Pfam" id="PF00005">
    <property type="entry name" value="ABC_tran"/>
    <property type="match status" value="2"/>
</dbReference>
<dbReference type="PANTHER" id="PTHR42855">
    <property type="entry name" value="ABC TRANSPORTER ATP-BINDING SUBUNIT"/>
    <property type="match status" value="1"/>
</dbReference>
<accession>A0A2Z5TM78</accession>
<dbReference type="PROSITE" id="PS00211">
    <property type="entry name" value="ABC_TRANSPORTER_1"/>
    <property type="match status" value="1"/>
</dbReference>
<feature type="domain" description="ABC transporter" evidence="3">
    <location>
        <begin position="3"/>
        <end position="225"/>
    </location>
</feature>
<feature type="domain" description="ABC transporter" evidence="3">
    <location>
        <begin position="319"/>
        <end position="509"/>
    </location>
</feature>
<dbReference type="PROSITE" id="PS50893">
    <property type="entry name" value="ABC_TRANSPORTER_2"/>
    <property type="match status" value="2"/>
</dbReference>
<keyword evidence="1" id="KW-0547">Nucleotide-binding</keyword>
<dbReference type="PANTHER" id="PTHR42855:SF2">
    <property type="entry name" value="DRUG RESISTANCE ABC TRANSPORTER,ATP-BINDING PROTEIN"/>
    <property type="match status" value="1"/>
</dbReference>
<organism evidence="4 5">
    <name type="scientific">Streptococcus ruminantium</name>
    <dbReference type="NCBI Taxonomy" id="1917441"/>
    <lineage>
        <taxon>Bacteria</taxon>
        <taxon>Bacillati</taxon>
        <taxon>Bacillota</taxon>
        <taxon>Bacilli</taxon>
        <taxon>Lactobacillales</taxon>
        <taxon>Streptococcaceae</taxon>
        <taxon>Streptococcus</taxon>
    </lineage>
</organism>
<evidence type="ECO:0000256" key="2">
    <source>
        <dbReference type="ARBA" id="ARBA00022840"/>
    </source>
</evidence>
<dbReference type="InterPro" id="IPR027417">
    <property type="entry name" value="P-loop_NTPase"/>
</dbReference>
<dbReference type="GO" id="GO:0016887">
    <property type="term" value="F:ATP hydrolysis activity"/>
    <property type="evidence" value="ECO:0007669"/>
    <property type="project" value="InterPro"/>
</dbReference>
<protein>
    <submittedName>
        <fullName evidence="4">ABC transporter ATP-binding protein</fullName>
    </submittedName>
</protein>
<sequence length="513" mass="59045">MLLTTQHLSLDHQKDLRNLVQDLNLIVNPGDKVAIIGEEGNGKSSLLQALMDSSLVAHYLLMTGTIQRNFHSFIYIPQSISKEIAELTLNDYFFGDMDANLDYGLLYLYAEQLQFDSNRFASQQIIASLSGGEKLKIQLIKSLASPAELIFLDEPSNDLDLDTLLWLENYIITSSQAIIFVSHDEDFLAKTATKVIHLESVKKKTLAQTQVRQVDYQNYSRQRQEAYQKQKQQAQNDRKEFDKVMAKHLRQKSQVRDTLLKTHDATLGRLIAKKMKNVLSHEKRYEKMKENLTQVPFHEDTIALFFSDISPLPPRKQLLQYENFKLEIGDQILAKQIHFYLNAQDKIGIIGSNGIGKSTFLNILYQQLSQRPDIILGYMPQHYEDLLDESVSPLTFLSPQGNREQEQIILTHLASLQFTRQEVHHKISELSGGQKAKLLLLKMVLDRANFLLLDEPSRNFSPTSQPYIRQLFTNYSGGLVCVSHDRRFLREVCNKIYRLTEKGLEEIELENLE</sequence>
<evidence type="ECO:0000259" key="3">
    <source>
        <dbReference type="PROSITE" id="PS50893"/>
    </source>
</evidence>
<dbReference type="OrthoDB" id="9760950at2"/>
<dbReference type="EMBL" id="AP018400">
    <property type="protein sequence ID" value="BBA92469.1"/>
    <property type="molecule type" value="Genomic_DNA"/>
</dbReference>
<dbReference type="GeneID" id="52229418"/>
<name>A0A2Z5TM78_9STRE</name>
<evidence type="ECO:0000313" key="4">
    <source>
        <dbReference type="EMBL" id="BBA92469.1"/>
    </source>
</evidence>
<keyword evidence="2 4" id="KW-0067">ATP-binding</keyword>
<proteinExistence type="predicted"/>
<dbReference type="InterPro" id="IPR003593">
    <property type="entry name" value="AAA+_ATPase"/>
</dbReference>
<dbReference type="Gene3D" id="3.40.50.300">
    <property type="entry name" value="P-loop containing nucleotide triphosphate hydrolases"/>
    <property type="match status" value="2"/>
</dbReference>
<dbReference type="Proteomes" id="UP000269331">
    <property type="component" value="Chromosome"/>
</dbReference>
<dbReference type="InterPro" id="IPR051309">
    <property type="entry name" value="ABCF_ATPase"/>
</dbReference>
<evidence type="ECO:0000256" key="1">
    <source>
        <dbReference type="ARBA" id="ARBA00022741"/>
    </source>
</evidence>